<protein>
    <recommendedName>
        <fullName evidence="1">DNA binding HTH domain-containing protein</fullName>
    </recommendedName>
</protein>
<proteinExistence type="predicted"/>
<dbReference type="Proteomes" id="UP000294829">
    <property type="component" value="Unassembled WGS sequence"/>
</dbReference>
<comment type="caution">
    <text evidence="2">The sequence shown here is derived from an EMBL/GenBank/DDBJ whole genome shotgun (WGS) entry which is preliminary data.</text>
</comment>
<accession>A0A4R5VWL7</accession>
<gene>
    <name evidence="2" type="ORF">E2I14_15350</name>
</gene>
<evidence type="ECO:0000313" key="3">
    <source>
        <dbReference type="Proteomes" id="UP000294829"/>
    </source>
</evidence>
<evidence type="ECO:0000313" key="2">
    <source>
        <dbReference type="EMBL" id="TDK63575.1"/>
    </source>
</evidence>
<dbReference type="Pfam" id="PF02954">
    <property type="entry name" value="HTH_8"/>
    <property type="match status" value="1"/>
</dbReference>
<keyword evidence="3" id="KW-1185">Reference proteome</keyword>
<dbReference type="SUPFAM" id="SSF46689">
    <property type="entry name" value="Homeodomain-like"/>
    <property type="match status" value="1"/>
</dbReference>
<reference evidence="2 3" key="1">
    <citation type="submission" date="2019-03" db="EMBL/GenBank/DDBJ databases">
        <title>Sapientia aquatica gen. nov., sp. nov., isolated from a crater lake.</title>
        <authorList>
            <person name="Felfoldi T."/>
            <person name="Szabo A."/>
            <person name="Toth E."/>
            <person name="Schumann P."/>
            <person name="Keki Z."/>
            <person name="Marialigeti K."/>
            <person name="Mathe I."/>
        </authorList>
    </citation>
    <scope>NUCLEOTIDE SEQUENCE [LARGE SCALE GENOMIC DNA]</scope>
    <source>
        <strain evidence="2 3">SA-152</strain>
    </source>
</reference>
<dbReference type="Gene3D" id="1.10.10.60">
    <property type="entry name" value="Homeodomain-like"/>
    <property type="match status" value="1"/>
</dbReference>
<organism evidence="2 3">
    <name type="scientific">Sapientia aquatica</name>
    <dbReference type="NCBI Taxonomy" id="1549640"/>
    <lineage>
        <taxon>Bacteria</taxon>
        <taxon>Pseudomonadati</taxon>
        <taxon>Pseudomonadota</taxon>
        <taxon>Betaproteobacteria</taxon>
        <taxon>Burkholderiales</taxon>
        <taxon>Oxalobacteraceae</taxon>
        <taxon>Sapientia</taxon>
    </lineage>
</organism>
<evidence type="ECO:0000259" key="1">
    <source>
        <dbReference type="Pfam" id="PF02954"/>
    </source>
</evidence>
<dbReference type="EMBL" id="SMYL01000009">
    <property type="protein sequence ID" value="TDK63575.1"/>
    <property type="molecule type" value="Genomic_DNA"/>
</dbReference>
<dbReference type="GO" id="GO:0043565">
    <property type="term" value="F:sequence-specific DNA binding"/>
    <property type="evidence" value="ECO:0007669"/>
    <property type="project" value="InterPro"/>
</dbReference>
<name>A0A4R5VWL7_9BURK</name>
<feature type="domain" description="DNA binding HTH" evidence="1">
    <location>
        <begin position="35"/>
        <end position="65"/>
    </location>
</feature>
<dbReference type="AlphaFoldDB" id="A0A4R5VWL7"/>
<dbReference type="InterPro" id="IPR009057">
    <property type="entry name" value="Homeodomain-like_sf"/>
</dbReference>
<sequence>MINIAMDDDDKKILKKIKAKKKESFKPNPWLEIKKKIILDAYIRNDGNSAATARELGISRVQMWRYKKEYGLN</sequence>
<dbReference type="InterPro" id="IPR002197">
    <property type="entry name" value="HTH_Fis"/>
</dbReference>